<comment type="caution">
    <text evidence="10">The sequence shown here is derived from an EMBL/GenBank/DDBJ whole genome shotgun (WGS) entry which is preliminary data.</text>
</comment>
<evidence type="ECO:0000256" key="1">
    <source>
        <dbReference type="ARBA" id="ARBA00004123"/>
    </source>
</evidence>
<comment type="catalytic activity">
    <reaction evidence="8">
        <text>L-lysyl-[protein] + S-adenosyl-L-methionine = N(6)-methyl-L-lysyl-[protein] + S-adenosyl-L-homocysteine + H(+)</text>
        <dbReference type="Rhea" id="RHEA:51736"/>
        <dbReference type="Rhea" id="RHEA-COMP:9752"/>
        <dbReference type="Rhea" id="RHEA-COMP:13053"/>
        <dbReference type="ChEBI" id="CHEBI:15378"/>
        <dbReference type="ChEBI" id="CHEBI:29969"/>
        <dbReference type="ChEBI" id="CHEBI:57856"/>
        <dbReference type="ChEBI" id="CHEBI:59789"/>
        <dbReference type="ChEBI" id="CHEBI:61929"/>
    </reaction>
</comment>
<keyword evidence="7" id="KW-0539">Nucleus</keyword>
<dbReference type="PANTHER" id="PTHR46165:SF2">
    <property type="entry name" value="SET AND MYND DOMAIN-CONTAINING PROTEIN 4"/>
    <property type="match status" value="1"/>
</dbReference>
<protein>
    <recommendedName>
        <fullName evidence="9">SET domain-containing protein</fullName>
    </recommendedName>
</protein>
<dbReference type="Gene3D" id="6.10.140.2220">
    <property type="match status" value="1"/>
</dbReference>
<dbReference type="PROSITE" id="PS50280">
    <property type="entry name" value="SET"/>
    <property type="match status" value="1"/>
</dbReference>
<dbReference type="CDD" id="cd10536">
    <property type="entry name" value="SET_SMYD4"/>
    <property type="match status" value="1"/>
</dbReference>
<dbReference type="InterPro" id="IPR001214">
    <property type="entry name" value="SET_dom"/>
</dbReference>
<name>A0ABP1PQS5_9HEXA</name>
<comment type="subcellular location">
    <subcellularLocation>
        <location evidence="2">Cytoplasm</location>
    </subcellularLocation>
    <subcellularLocation>
        <location evidence="1">Nucleus</location>
    </subcellularLocation>
</comment>
<dbReference type="InterPro" id="IPR011990">
    <property type="entry name" value="TPR-like_helical_dom_sf"/>
</dbReference>
<reference evidence="10 11" key="1">
    <citation type="submission" date="2024-08" db="EMBL/GenBank/DDBJ databases">
        <authorList>
            <person name="Cucini C."/>
            <person name="Frati F."/>
        </authorList>
    </citation>
    <scope>NUCLEOTIDE SEQUENCE [LARGE SCALE GENOMIC DNA]</scope>
</reference>
<keyword evidence="3" id="KW-0963">Cytoplasm</keyword>
<keyword evidence="5" id="KW-0808">Transferase</keyword>
<proteinExistence type="predicted"/>
<evidence type="ECO:0000256" key="4">
    <source>
        <dbReference type="ARBA" id="ARBA00022603"/>
    </source>
</evidence>
<evidence type="ECO:0000256" key="7">
    <source>
        <dbReference type="ARBA" id="ARBA00023242"/>
    </source>
</evidence>
<dbReference type="InterPro" id="IPR052097">
    <property type="entry name" value="SET-MYND_domain_protein"/>
</dbReference>
<evidence type="ECO:0000313" key="10">
    <source>
        <dbReference type="EMBL" id="CAL8073674.1"/>
    </source>
</evidence>
<dbReference type="Gene3D" id="1.10.220.160">
    <property type="match status" value="1"/>
</dbReference>
<dbReference type="Gene3D" id="1.25.40.10">
    <property type="entry name" value="Tetratricopeptide repeat domain"/>
    <property type="match status" value="1"/>
</dbReference>
<evidence type="ECO:0000256" key="2">
    <source>
        <dbReference type="ARBA" id="ARBA00004496"/>
    </source>
</evidence>
<keyword evidence="6" id="KW-0949">S-adenosyl-L-methionine</keyword>
<evidence type="ECO:0000313" key="11">
    <source>
        <dbReference type="Proteomes" id="UP001642540"/>
    </source>
</evidence>
<dbReference type="SUPFAM" id="SSF48452">
    <property type="entry name" value="TPR-like"/>
    <property type="match status" value="1"/>
</dbReference>
<evidence type="ECO:0000256" key="3">
    <source>
        <dbReference type="ARBA" id="ARBA00022490"/>
    </source>
</evidence>
<dbReference type="SUPFAM" id="SSF82199">
    <property type="entry name" value="SET domain"/>
    <property type="match status" value="1"/>
</dbReference>
<gene>
    <name evidence="10" type="ORF">ODALV1_LOCUS2669</name>
</gene>
<sequence length="654" mass="73655">MDSLINIIYTSKFADSNLCQQLNETFTKAAGKIQINDNDHTVCPSVFERIQRAKLTFDWSQVSQHLLQHEGTFIKSLELSAKLREKGNELYQQRNGEAALRAYSLAIAFAPNATEELCMAYANRSAVLREIGKARESLEDVERVLKLGKLCPANLKDKLLERKGKCEAMLLEDNGTASEESSSSVDKLFHIQDPNSKVANAKSFVQIGYSKHKGRHLTVTKDVPAGAVLLVDQPFVSVLNKLLCWETDHCHNCFKYMLNGIPCLKCSFALFCSEKCLQTACNNNGVHRYEHNYLPILHALQASHAIIQSLRIMALVGPPALYKLFKSQDPLYFDAKQDDGSVKGFDKRGIYNVKSYLPVYHLISHAHHSASLERDFQTGWMNPLRALFLKELLKRYSSFFSDLSSKEDMSEFEDFIASLILQHLDNIRYNAISLSKLMNVPNSQQENSQQLKSVAFAAAVYPLISLCNHSCDPNCAPVKKSKHLVTSLVALQHLKEGDELFITYKPLYSQMRTSDRQKFLADNYQFICNCNACNGDWGPETGQLSPESEGVGTLILESTRCESCPPTESGDKKPRQCHECALKDVNLGKEIQKMETELFECHDLLKEGKYAESLEKLPAIVDFFGSNGFPSHFPLYSIALELFKRTLTHSVAKF</sequence>
<dbReference type="Proteomes" id="UP001642540">
    <property type="component" value="Unassembled WGS sequence"/>
</dbReference>
<evidence type="ECO:0000256" key="8">
    <source>
        <dbReference type="ARBA" id="ARBA00048985"/>
    </source>
</evidence>
<dbReference type="InterPro" id="IPR044421">
    <property type="entry name" value="SMYD4_SET"/>
</dbReference>
<dbReference type="PANTHER" id="PTHR46165">
    <property type="entry name" value="SET AND MYND DOMAIN-CONTAINING PROTEIN 4"/>
    <property type="match status" value="1"/>
</dbReference>
<dbReference type="EMBL" id="CAXLJM020000007">
    <property type="protein sequence ID" value="CAL8073674.1"/>
    <property type="molecule type" value="Genomic_DNA"/>
</dbReference>
<keyword evidence="11" id="KW-1185">Reference proteome</keyword>
<keyword evidence="4" id="KW-0489">Methyltransferase</keyword>
<accession>A0ABP1PQS5</accession>
<evidence type="ECO:0000256" key="5">
    <source>
        <dbReference type="ARBA" id="ARBA00022679"/>
    </source>
</evidence>
<dbReference type="InterPro" id="IPR046341">
    <property type="entry name" value="SET_dom_sf"/>
</dbReference>
<dbReference type="Gene3D" id="2.170.270.10">
    <property type="entry name" value="SET domain"/>
    <property type="match status" value="1"/>
</dbReference>
<dbReference type="Pfam" id="PF00856">
    <property type="entry name" value="SET"/>
    <property type="match status" value="1"/>
</dbReference>
<feature type="domain" description="SET" evidence="9">
    <location>
        <begin position="203"/>
        <end position="505"/>
    </location>
</feature>
<evidence type="ECO:0000256" key="6">
    <source>
        <dbReference type="ARBA" id="ARBA00022691"/>
    </source>
</evidence>
<evidence type="ECO:0000259" key="9">
    <source>
        <dbReference type="PROSITE" id="PS50280"/>
    </source>
</evidence>
<organism evidence="10 11">
    <name type="scientific">Orchesella dallaii</name>
    <dbReference type="NCBI Taxonomy" id="48710"/>
    <lineage>
        <taxon>Eukaryota</taxon>
        <taxon>Metazoa</taxon>
        <taxon>Ecdysozoa</taxon>
        <taxon>Arthropoda</taxon>
        <taxon>Hexapoda</taxon>
        <taxon>Collembola</taxon>
        <taxon>Entomobryomorpha</taxon>
        <taxon>Entomobryoidea</taxon>
        <taxon>Orchesellidae</taxon>
        <taxon>Orchesellinae</taxon>
        <taxon>Orchesella</taxon>
    </lineage>
</organism>